<reference evidence="7" key="3">
    <citation type="submission" date="2025-09" db="UniProtKB">
        <authorList>
            <consortium name="Ensembl"/>
        </authorList>
    </citation>
    <scope>IDENTIFICATION</scope>
</reference>
<dbReference type="GeneTree" id="ENSGT00390000018436"/>
<name>A0A4W6FYS6_LATCA</name>
<dbReference type="SMART" id="SM00280">
    <property type="entry name" value="KAZAL"/>
    <property type="match status" value="1"/>
</dbReference>
<dbReference type="Proteomes" id="UP000314980">
    <property type="component" value="Unassembled WGS sequence"/>
</dbReference>
<comment type="subcellular location">
    <subcellularLocation>
        <location evidence="1">Secreted</location>
    </subcellularLocation>
</comment>
<dbReference type="CDD" id="cd00191">
    <property type="entry name" value="TY"/>
    <property type="match status" value="1"/>
</dbReference>
<dbReference type="Pfam" id="PF00086">
    <property type="entry name" value="Thyroglobulin_1"/>
    <property type="match status" value="1"/>
</dbReference>
<dbReference type="AlphaFoldDB" id="A0A4W6FYS6"/>
<dbReference type="SUPFAM" id="SSF57610">
    <property type="entry name" value="Thyroglobulin type-1 domain"/>
    <property type="match status" value="1"/>
</dbReference>
<dbReference type="Pfam" id="PF07648">
    <property type="entry name" value="Kazal_2"/>
    <property type="match status" value="1"/>
</dbReference>
<evidence type="ECO:0000256" key="3">
    <source>
        <dbReference type="ARBA" id="ARBA00022737"/>
    </source>
</evidence>
<evidence type="ECO:0000256" key="2">
    <source>
        <dbReference type="ARBA" id="ARBA00022525"/>
    </source>
</evidence>
<dbReference type="GO" id="GO:0005604">
    <property type="term" value="C:basement membrane"/>
    <property type="evidence" value="ECO:0007669"/>
    <property type="project" value="TreeGrafter"/>
</dbReference>
<feature type="disulfide bond" evidence="5">
    <location>
        <begin position="87"/>
        <end position="94"/>
    </location>
</feature>
<dbReference type="InterPro" id="IPR051950">
    <property type="entry name" value="Dev_reg/Prot_inhib"/>
</dbReference>
<dbReference type="PANTHER" id="PTHR12352">
    <property type="entry name" value="SECRETED MODULAR CALCIUM-BINDING PROTEIN"/>
    <property type="match status" value="1"/>
</dbReference>
<protein>
    <recommendedName>
        <fullName evidence="6">Thyroglobulin type-1 domain-containing protein</fullName>
    </recommendedName>
</protein>
<proteinExistence type="predicted"/>
<feature type="disulfide bond" evidence="5">
    <location>
        <begin position="96"/>
        <end position="116"/>
    </location>
</feature>
<feature type="domain" description="Thyroglobulin type-1" evidence="6">
    <location>
        <begin position="27"/>
        <end position="116"/>
    </location>
</feature>
<accession>A0A4W6FYS6</accession>
<dbReference type="Gene3D" id="4.10.800.10">
    <property type="entry name" value="Thyroglobulin type-1"/>
    <property type="match status" value="1"/>
</dbReference>
<evidence type="ECO:0000313" key="7">
    <source>
        <dbReference type="Ensembl" id="ENSLCAP00010055808.1"/>
    </source>
</evidence>
<dbReference type="GO" id="GO:0008201">
    <property type="term" value="F:heparin binding"/>
    <property type="evidence" value="ECO:0007669"/>
    <property type="project" value="TreeGrafter"/>
</dbReference>
<dbReference type="SMART" id="SM00211">
    <property type="entry name" value="TY"/>
    <property type="match status" value="1"/>
</dbReference>
<dbReference type="GO" id="GO:0050840">
    <property type="term" value="F:extracellular matrix binding"/>
    <property type="evidence" value="ECO:0007669"/>
    <property type="project" value="TreeGrafter"/>
</dbReference>
<sequence length="129" mass="14147">MWPRGCVLDCQGGRHRVVCGSNGRLYKSLCAFQRAQCINTQLRLAPRAHCSGTSSQPVDNKYSTISLNSAMFVPACHPDGHFLPVQCHNQTGYCWCSTPDGKPLSGTSILHLIPDCTGQIYLTQSHANR</sequence>
<keyword evidence="4 5" id="KW-1015">Disulfide bond</keyword>
<keyword evidence="3" id="KW-0677">Repeat</keyword>
<dbReference type="PANTHER" id="PTHR12352:SF13">
    <property type="entry name" value="SPARC-RELATED MODULAR CALCIUM-BINDING PROTEIN 1"/>
    <property type="match status" value="1"/>
</dbReference>
<evidence type="ECO:0000313" key="8">
    <source>
        <dbReference type="Proteomes" id="UP000314980"/>
    </source>
</evidence>
<dbReference type="InterPro" id="IPR036857">
    <property type="entry name" value="Thyroglobulin_1_sf"/>
</dbReference>
<dbReference type="Gene3D" id="3.30.60.30">
    <property type="match status" value="1"/>
</dbReference>
<dbReference type="GO" id="GO:0005615">
    <property type="term" value="C:extracellular space"/>
    <property type="evidence" value="ECO:0007669"/>
    <property type="project" value="TreeGrafter"/>
</dbReference>
<keyword evidence="2" id="KW-0964">Secreted</keyword>
<dbReference type="InterPro" id="IPR000716">
    <property type="entry name" value="Thyroglobulin_1"/>
</dbReference>
<dbReference type="GO" id="GO:0030198">
    <property type="term" value="P:extracellular matrix organization"/>
    <property type="evidence" value="ECO:0007669"/>
    <property type="project" value="TreeGrafter"/>
</dbReference>
<comment type="caution">
    <text evidence="5">Lacks conserved residue(s) required for the propagation of feature annotation.</text>
</comment>
<organism evidence="7 8">
    <name type="scientific">Lates calcarifer</name>
    <name type="common">Barramundi</name>
    <name type="synonym">Holocentrus calcarifer</name>
    <dbReference type="NCBI Taxonomy" id="8187"/>
    <lineage>
        <taxon>Eukaryota</taxon>
        <taxon>Metazoa</taxon>
        <taxon>Chordata</taxon>
        <taxon>Craniata</taxon>
        <taxon>Vertebrata</taxon>
        <taxon>Euteleostomi</taxon>
        <taxon>Actinopterygii</taxon>
        <taxon>Neopterygii</taxon>
        <taxon>Teleostei</taxon>
        <taxon>Neoteleostei</taxon>
        <taxon>Acanthomorphata</taxon>
        <taxon>Carangaria</taxon>
        <taxon>Carangaria incertae sedis</taxon>
        <taxon>Centropomidae</taxon>
        <taxon>Lates</taxon>
    </lineage>
</organism>
<dbReference type="InterPro" id="IPR002350">
    <property type="entry name" value="Kazal_dom"/>
</dbReference>
<evidence type="ECO:0000256" key="1">
    <source>
        <dbReference type="ARBA" id="ARBA00004613"/>
    </source>
</evidence>
<dbReference type="CDD" id="cd00104">
    <property type="entry name" value="KAZAL_FS"/>
    <property type="match status" value="1"/>
</dbReference>
<keyword evidence="8" id="KW-1185">Reference proteome</keyword>
<dbReference type="Ensembl" id="ENSLCAT00010057301.1">
    <property type="protein sequence ID" value="ENSLCAP00010055808.1"/>
    <property type="gene ID" value="ENSLCAG00010026021.1"/>
</dbReference>
<reference evidence="7" key="2">
    <citation type="submission" date="2025-08" db="UniProtKB">
        <authorList>
            <consortium name="Ensembl"/>
        </authorList>
    </citation>
    <scope>IDENTIFICATION</scope>
</reference>
<evidence type="ECO:0000256" key="5">
    <source>
        <dbReference type="PROSITE-ProRule" id="PRU00500"/>
    </source>
</evidence>
<evidence type="ECO:0000256" key="4">
    <source>
        <dbReference type="ARBA" id="ARBA00023157"/>
    </source>
</evidence>
<evidence type="ECO:0000259" key="6">
    <source>
        <dbReference type="PROSITE" id="PS51162"/>
    </source>
</evidence>
<dbReference type="PROSITE" id="PS51162">
    <property type="entry name" value="THYROGLOBULIN_1_2"/>
    <property type="match status" value="1"/>
</dbReference>
<dbReference type="InParanoid" id="A0A4W6FYS6"/>
<reference evidence="8" key="1">
    <citation type="submission" date="2015-09" db="EMBL/GenBank/DDBJ databases">
        <authorList>
            <person name="Sai Rama Sridatta P."/>
        </authorList>
    </citation>
    <scope>NUCLEOTIDE SEQUENCE [LARGE SCALE GENOMIC DNA]</scope>
</reference>